<evidence type="ECO:0000313" key="4">
    <source>
        <dbReference type="EMBL" id="KAJ9583721.1"/>
    </source>
</evidence>
<evidence type="ECO:0000313" key="5">
    <source>
        <dbReference type="Proteomes" id="UP001233999"/>
    </source>
</evidence>
<comment type="caution">
    <text evidence="4">The sequence shown here is derived from an EMBL/GenBank/DDBJ whole genome shotgun (WGS) entry which is preliminary data.</text>
</comment>
<dbReference type="Pfam" id="PF00023">
    <property type="entry name" value="Ank"/>
    <property type="match status" value="1"/>
</dbReference>
<dbReference type="SMART" id="SM00248">
    <property type="entry name" value="ANK"/>
    <property type="match status" value="5"/>
</dbReference>
<name>A0AAD8EBA4_DIPPU</name>
<gene>
    <name evidence="4" type="ORF">L9F63_021942</name>
</gene>
<organism evidence="4 5">
    <name type="scientific">Diploptera punctata</name>
    <name type="common">Pacific beetle cockroach</name>
    <dbReference type="NCBI Taxonomy" id="6984"/>
    <lineage>
        <taxon>Eukaryota</taxon>
        <taxon>Metazoa</taxon>
        <taxon>Ecdysozoa</taxon>
        <taxon>Arthropoda</taxon>
        <taxon>Hexapoda</taxon>
        <taxon>Insecta</taxon>
        <taxon>Pterygota</taxon>
        <taxon>Neoptera</taxon>
        <taxon>Polyneoptera</taxon>
        <taxon>Dictyoptera</taxon>
        <taxon>Blattodea</taxon>
        <taxon>Blaberoidea</taxon>
        <taxon>Blaberidae</taxon>
        <taxon>Diplopterinae</taxon>
        <taxon>Diploptera</taxon>
    </lineage>
</organism>
<dbReference type="Gene3D" id="1.25.40.20">
    <property type="entry name" value="Ankyrin repeat-containing domain"/>
    <property type="match status" value="2"/>
</dbReference>
<dbReference type="SUPFAM" id="SSF48403">
    <property type="entry name" value="Ankyrin repeat"/>
    <property type="match status" value="1"/>
</dbReference>
<dbReference type="Proteomes" id="UP001233999">
    <property type="component" value="Unassembled WGS sequence"/>
</dbReference>
<evidence type="ECO:0000256" key="1">
    <source>
        <dbReference type="ARBA" id="ARBA00022737"/>
    </source>
</evidence>
<dbReference type="InterPro" id="IPR002110">
    <property type="entry name" value="Ankyrin_rpt"/>
</dbReference>
<dbReference type="Gene3D" id="3.40.50.300">
    <property type="entry name" value="P-loop containing nucleotide triphosphate hydrolases"/>
    <property type="match status" value="1"/>
</dbReference>
<dbReference type="AlphaFoldDB" id="A0AAD8EBA4"/>
<dbReference type="EMBL" id="JASPKZ010007539">
    <property type="protein sequence ID" value="KAJ9583721.1"/>
    <property type="molecule type" value="Genomic_DNA"/>
</dbReference>
<evidence type="ECO:0000259" key="3">
    <source>
        <dbReference type="Pfam" id="PF05729"/>
    </source>
</evidence>
<keyword evidence="2" id="KW-0040">ANK repeat</keyword>
<reference evidence="4" key="1">
    <citation type="journal article" date="2023" name="IScience">
        <title>Live-bearing cockroach genome reveals convergent evolutionary mechanisms linked to viviparity in insects and beyond.</title>
        <authorList>
            <person name="Fouks B."/>
            <person name="Harrison M.C."/>
            <person name="Mikhailova A.A."/>
            <person name="Marchal E."/>
            <person name="English S."/>
            <person name="Carruthers M."/>
            <person name="Jennings E.C."/>
            <person name="Chiamaka E.L."/>
            <person name="Frigard R.A."/>
            <person name="Pippel M."/>
            <person name="Attardo G.M."/>
            <person name="Benoit J.B."/>
            <person name="Bornberg-Bauer E."/>
            <person name="Tobe S.S."/>
        </authorList>
    </citation>
    <scope>NUCLEOTIDE SEQUENCE</scope>
    <source>
        <strain evidence="4">Stay&amp;Tobe</strain>
    </source>
</reference>
<keyword evidence="1" id="KW-0677">Repeat</keyword>
<accession>A0AAD8EBA4</accession>
<dbReference type="InterPro" id="IPR007111">
    <property type="entry name" value="NACHT_NTPase"/>
</dbReference>
<dbReference type="InterPro" id="IPR036770">
    <property type="entry name" value="Ankyrin_rpt-contain_sf"/>
</dbReference>
<dbReference type="PANTHER" id="PTHR24198:SF165">
    <property type="entry name" value="ANKYRIN REPEAT-CONTAINING PROTEIN-RELATED"/>
    <property type="match status" value="1"/>
</dbReference>
<dbReference type="Pfam" id="PF12796">
    <property type="entry name" value="Ank_2"/>
    <property type="match status" value="1"/>
</dbReference>
<sequence>MAACGLFDDIIFQCKDGSDTHTYLIQLKHKSKPIQIASLVSTRGKFSLFEYLNSYRTIRNDHPNKSELKSLGSFDSFRFVIYTNADIFEQDNYKLNENSMLNSGGVILSFQNKNDDEVYNTFKDHKLFSDFLDDVGSLNLPTSTKHQEIQKRLDNLKTKVKSKVMNMKLNESINFTDKSTLVKLKQTMEDTSFFEEFLNNLRVYSNQVEIDSNIKHEIKKAYNTSEAITDRMFDELEKNITLWWKRTGNMLFLTETITFWQDIVNKIIHEIQLLSKPMTDKLTELQINFQDSEVNRLKDQIANAQALHITTQTSETVLTKLKVFQALQDECYIFINLNALIQGEINFLSHWKTTWCKYLIIEDTETSADLQNLSKKTAEILKNDDTKKFILISSRHSILTTHFNDILCNFTDHYNLTSFISHSQKLLLNKFINFQGYEMPLYSLVDEDENLARIISNEFLCKLVISEEDLMRVGCDIKKGIDYYIDRTLNRHIRINMTEIEKMSDSNVNIAISGRMRKGTQNNYIVFNGTQEEYEEISKNYDNFHWFHAEPPDQFIWKEPLGESSNRVVWKKSKGSIENIYKYLHTDWRKYTPKSLHDIEDQVVLIVGQPGIGKSTLVTHLAIETKNREFHDPSLYKCTWIVRVNLNDHTKVLEKISRSELTTDFVIHFLEEVLILSSDIERKLFEYSLKNRGNVVIIFDAYDEISPDYAEKVSIAMKELQKINKGKLYVTTRCRNRKMLEKELSTLSFILEVFPLCDQRMFLYEMWKSKFPIIDTCKLKEFIENLLELTEKSLSDKERKFTGVPLQTMMLAQVFEDNAREYCETQKQTLPPLIDLLDLYDKFVEKKLYIFWTEKNKFDLSLPAVQLVCETFRDNFMEDHKVCALMSLLPAVDLSTLKGFKDPTKFLSSIGNGKEKTGIIEGIIDGKPQFIHQTFSEYFAAIWFSENFKCNESFLTEHIFKSRYDVLKNVFDRVLAKDKELHKAILNNDKNTVQQLLEASNNVIELDKGGRTPLHLAVSLRKCSQTVEDSFNYSTFIYTYPDHMTDEDHIVKLLLKNKADINLKDEVLGWTPLQYADKYGSSFTILGLLLEYNANPKELKDTKEKIKNYGQAFIESTFMMAIENNFVSLVCYMIENGISVNLKLPRDSLRVTKECITIFHKSILSEKFDIACKLYEMGADTNITDSNGNTALHLASQNNKIECCQVSS</sequence>
<dbReference type="InterPro" id="IPR027417">
    <property type="entry name" value="P-loop_NTPase"/>
</dbReference>
<keyword evidence="5" id="KW-1185">Reference proteome</keyword>
<dbReference type="PANTHER" id="PTHR24198">
    <property type="entry name" value="ANKYRIN REPEAT AND PROTEIN KINASE DOMAIN-CONTAINING PROTEIN"/>
    <property type="match status" value="1"/>
</dbReference>
<evidence type="ECO:0000256" key="2">
    <source>
        <dbReference type="ARBA" id="ARBA00023043"/>
    </source>
</evidence>
<dbReference type="Pfam" id="PF05729">
    <property type="entry name" value="NACHT"/>
    <property type="match status" value="1"/>
</dbReference>
<feature type="domain" description="NACHT" evidence="3">
    <location>
        <begin position="603"/>
        <end position="756"/>
    </location>
</feature>
<protein>
    <recommendedName>
        <fullName evidence="3">NACHT domain-containing protein</fullName>
    </recommendedName>
</protein>
<reference evidence="4" key="2">
    <citation type="submission" date="2023-05" db="EMBL/GenBank/DDBJ databases">
        <authorList>
            <person name="Fouks B."/>
        </authorList>
    </citation>
    <scope>NUCLEOTIDE SEQUENCE</scope>
    <source>
        <strain evidence="4">Stay&amp;Tobe</strain>
        <tissue evidence="4">Testes</tissue>
    </source>
</reference>
<dbReference type="SUPFAM" id="SSF52540">
    <property type="entry name" value="P-loop containing nucleoside triphosphate hydrolases"/>
    <property type="match status" value="1"/>
</dbReference>
<proteinExistence type="predicted"/>